<feature type="compositionally biased region" description="Basic and acidic residues" evidence="3">
    <location>
        <begin position="1020"/>
        <end position="1035"/>
    </location>
</feature>
<proteinExistence type="inferred from homology"/>
<dbReference type="Pfam" id="PF00030">
    <property type="entry name" value="Crystall"/>
    <property type="match status" value="1"/>
</dbReference>
<accession>A0A9Q1EYV8</accession>
<reference evidence="5" key="1">
    <citation type="journal article" date="2023" name="Science">
        <title>Genome structures resolve the early diversification of teleost fishes.</title>
        <authorList>
            <person name="Parey E."/>
            <person name="Louis A."/>
            <person name="Montfort J."/>
            <person name="Bouchez O."/>
            <person name="Roques C."/>
            <person name="Iampietro C."/>
            <person name="Lluch J."/>
            <person name="Castinel A."/>
            <person name="Donnadieu C."/>
            <person name="Desvignes T."/>
            <person name="Floi Bucao C."/>
            <person name="Jouanno E."/>
            <person name="Wen M."/>
            <person name="Mejri S."/>
            <person name="Dirks R."/>
            <person name="Jansen H."/>
            <person name="Henkel C."/>
            <person name="Chen W.J."/>
            <person name="Zahm M."/>
            <person name="Cabau C."/>
            <person name="Klopp C."/>
            <person name="Thompson A.W."/>
            <person name="Robinson-Rechavi M."/>
            <person name="Braasch I."/>
            <person name="Lecointre G."/>
            <person name="Bobe J."/>
            <person name="Postlethwait J.H."/>
            <person name="Berthelot C."/>
            <person name="Roest Crollius H."/>
            <person name="Guiguen Y."/>
        </authorList>
    </citation>
    <scope>NUCLEOTIDE SEQUENCE</scope>
    <source>
        <strain evidence="5">WJC10195</strain>
    </source>
</reference>
<comment type="similarity">
    <text evidence="1">Belongs to the beta/gamma-crystallin family.</text>
</comment>
<dbReference type="SUPFAM" id="SSF49695">
    <property type="entry name" value="gamma-Crystallin-like"/>
    <property type="match status" value="1"/>
</dbReference>
<feature type="region of interest" description="Disordered" evidence="3">
    <location>
        <begin position="1547"/>
        <end position="1568"/>
    </location>
</feature>
<feature type="compositionally biased region" description="Basic and acidic residues" evidence="3">
    <location>
        <begin position="428"/>
        <end position="457"/>
    </location>
</feature>
<name>A0A9Q1EYV8_SYNKA</name>
<feature type="region of interest" description="Disordered" evidence="3">
    <location>
        <begin position="634"/>
        <end position="670"/>
    </location>
</feature>
<feature type="domain" description="Beta/gamma crystallin 'Greek key'" evidence="4">
    <location>
        <begin position="1418"/>
        <end position="1467"/>
    </location>
</feature>
<dbReference type="InterPro" id="IPR050252">
    <property type="entry name" value="Beta/Gamma-Crystallin"/>
</dbReference>
<evidence type="ECO:0000259" key="4">
    <source>
        <dbReference type="PROSITE" id="PS50915"/>
    </source>
</evidence>
<evidence type="ECO:0000256" key="1">
    <source>
        <dbReference type="ARBA" id="ARBA00009646"/>
    </source>
</evidence>
<feature type="compositionally biased region" description="Low complexity" evidence="3">
    <location>
        <begin position="106"/>
        <end position="133"/>
    </location>
</feature>
<dbReference type="GO" id="GO:0002088">
    <property type="term" value="P:lens development in camera-type eye"/>
    <property type="evidence" value="ECO:0007669"/>
    <property type="project" value="TreeGrafter"/>
</dbReference>
<feature type="compositionally biased region" description="Polar residues" evidence="3">
    <location>
        <begin position="467"/>
        <end position="484"/>
    </location>
</feature>
<feature type="region of interest" description="Disordered" evidence="3">
    <location>
        <begin position="1000"/>
        <end position="1039"/>
    </location>
</feature>
<feature type="compositionally biased region" description="Acidic residues" evidence="3">
    <location>
        <begin position="1000"/>
        <end position="1010"/>
    </location>
</feature>
<evidence type="ECO:0000313" key="5">
    <source>
        <dbReference type="EMBL" id="KAJ8347753.1"/>
    </source>
</evidence>
<protein>
    <recommendedName>
        <fullName evidence="4">Beta/gamma crystallin 'Greek key' domain-containing protein</fullName>
    </recommendedName>
</protein>
<feature type="region of interest" description="Disordered" evidence="3">
    <location>
        <begin position="21"/>
        <end position="135"/>
    </location>
</feature>
<comment type="caution">
    <text evidence="5">The sequence shown here is derived from an EMBL/GenBank/DDBJ whole genome shotgun (WGS) entry which is preliminary data.</text>
</comment>
<keyword evidence="2" id="KW-0677">Repeat</keyword>
<dbReference type="OrthoDB" id="9895617at2759"/>
<feature type="region of interest" description="Disordered" evidence="3">
    <location>
        <begin position="914"/>
        <end position="933"/>
    </location>
</feature>
<dbReference type="SMART" id="SM00247">
    <property type="entry name" value="XTALbg"/>
    <property type="match status" value="1"/>
</dbReference>
<feature type="compositionally biased region" description="Basic and acidic residues" evidence="3">
    <location>
        <begin position="77"/>
        <end position="96"/>
    </location>
</feature>
<feature type="compositionally biased region" description="Polar residues" evidence="3">
    <location>
        <begin position="1218"/>
        <end position="1234"/>
    </location>
</feature>
<gene>
    <name evidence="5" type="ORF">SKAU_G00263420</name>
</gene>
<dbReference type="InterPro" id="IPR001064">
    <property type="entry name" value="Beta/gamma_crystallin"/>
</dbReference>
<dbReference type="Proteomes" id="UP001152622">
    <property type="component" value="Chromosome 10"/>
</dbReference>
<keyword evidence="6" id="KW-1185">Reference proteome</keyword>
<feature type="region of interest" description="Disordered" evidence="3">
    <location>
        <begin position="428"/>
        <end position="527"/>
    </location>
</feature>
<dbReference type="InterPro" id="IPR011024">
    <property type="entry name" value="G_crystallin-like"/>
</dbReference>
<dbReference type="PANTHER" id="PTHR11818:SF38">
    <property type="entry name" value="VERY LARGE A-KINASE ANCHOR PROTEIN"/>
    <property type="match status" value="1"/>
</dbReference>
<dbReference type="PANTHER" id="PTHR11818">
    <property type="entry name" value="BETA/GAMMA CRYSTALLIN"/>
    <property type="match status" value="1"/>
</dbReference>
<dbReference type="GO" id="GO:0005212">
    <property type="term" value="F:structural constituent of eye lens"/>
    <property type="evidence" value="ECO:0007669"/>
    <property type="project" value="TreeGrafter"/>
</dbReference>
<feature type="region of interest" description="Disordered" evidence="3">
    <location>
        <begin position="1218"/>
        <end position="1237"/>
    </location>
</feature>
<feature type="region of interest" description="Disordered" evidence="3">
    <location>
        <begin position="151"/>
        <end position="272"/>
    </location>
</feature>
<dbReference type="GO" id="GO:0007601">
    <property type="term" value="P:visual perception"/>
    <property type="evidence" value="ECO:0007669"/>
    <property type="project" value="TreeGrafter"/>
</dbReference>
<sequence>MSSTKRQSSWQEDIARNFSRLFLRSKSQEPQKTGSDGSDISSNVRDEESSSPSSELREQDPQQNVSVKLSKAVFHGSEGERQEGAEVGEEKEKEEEGQGSGVLDDAGGSPSQPASTSPPHSPAASGPGTPTAPLDAFFRKLGSLFHLSSRTEAGTAVEEEVPAEPEALGMAPEGSGDTAETSSRPAGESDFNTDRPLQEGWESGGGRGSWEGESRGQHSTPPLSLADPESRLTGRPAQSPEECGQTDQQGPQHLVPNEEAGEDYDVAVGGGAADANVTLEEAADEQRRRLALSCPPTITYGTYRGSREIKRMRRRNWVQVDSPISEGEESQHSVTRLSPPGKHTQGAAILECTRFKGEQPGTSVGDVVTMTPSRLGPGNIPVMIPSDNGVSQSALLPEREPGLAHSPPQTTDSCFGDVSGVLCLSAAEKDSSDKQTTPEEADGKAECLEEKTSRETAEAVAGEMKSVSEQAETLSAQEASTGSPSKACDAAAPSHTHGIQCNPHHISPSGTQEDEDSEGSMQADQGTDALESSLAAGNIRLLAPKTDWIEDGEPDEALCSQSRQMVDSILRNAFKALQNIESCEQEDGDKEPISPILLDEQVDGSLKTGKQQEGRFSERTYSNHLPVLLEQNIGPNEAPLDKSRSTPSFGSESIFGSDMDIRNNPGSNSDLGSMGASISISDQRQREQYPIDGLQALHPPDLCESYSGDHNGCHSQEADTQSINSIKPKDINDHNSNIYLNENSKSVNLCGGNLEEDKEVVQTLINVSEMHSVSGNTNKNHIQIAKVSVENNFIEAISTETRGEAINQALHLAKDRVESNSNSRNLTSSYEEIVPTQKQEKVCGNLDMVNFDLEKSVQLNGVKNESYLSMQLARNAKDSLTFQREAQSEDSVRPSEIVTQKFKNINLLQILSTASEPSQSSDEAPIGHPPTKAQTLMDLTSKNKVLLDCAEADSSNSDEICQIYRNGTKDLQELCDEEKSVEDQSFALVESYLATVIEDESEMGDEEDASLCDGLGSHGTDGRREAPEDPERRESPVSCAVRADDEDLQQWTAVKAYRCCVISDDSQGSDVHGEFAGTSFCDLSGRMSSLVATGKKTHPELSLNANRGELSGPHLHRFHELDFHECEGGFAIINEEEEGDAVFVNDTGTMLSPTMRRGKIYPFSLSPIFEEESGREDTCSDDLQDLPVTQEDLRSVEQQASSILFLLQSVSERLQSSAFTDPYQDSSDELSPTLRQPPWGCLSDYVDENARLTDDDLNAMSRTQPDKSEGSPDRQYVNDEARSFSQMDQLSGEMQVAVPTPPEGEYLISAPQYDSTAVSKSPFYEYLKKARCQVKQPDVDNNQPQSKSKLCQGDGGSWAPVLRGVIDRSSEKVIPRPTQMHIYEGVTFSGEKREINTDMEDTTGMVFSHGVSIRVLRGCWLLYRDPGFRGPCVVMEEGEKVLSQDGGLSWLGGSPSTVTIGSIKRAVKGHSTPEILIRTHKSGESVSTAIDNLETHGSVCLSSLSVRSGCWVAYECTGFSGNYTVLEAGGSITPGPARTAGHQCEVTAAPEDGRAESTEALGPQDGGV</sequence>
<dbReference type="Gene3D" id="2.60.20.10">
    <property type="entry name" value="Crystallins"/>
    <property type="match status" value="2"/>
</dbReference>
<evidence type="ECO:0000256" key="3">
    <source>
        <dbReference type="SAM" id="MobiDB-lite"/>
    </source>
</evidence>
<feature type="compositionally biased region" description="Polar residues" evidence="3">
    <location>
        <begin position="28"/>
        <end position="40"/>
    </location>
</feature>
<evidence type="ECO:0000313" key="6">
    <source>
        <dbReference type="Proteomes" id="UP001152622"/>
    </source>
</evidence>
<dbReference type="EMBL" id="JAINUF010000010">
    <property type="protein sequence ID" value="KAJ8347753.1"/>
    <property type="molecule type" value="Genomic_DNA"/>
</dbReference>
<dbReference type="PROSITE" id="PS50915">
    <property type="entry name" value="CRYSTALLIN_BETA_GAMMA"/>
    <property type="match status" value="1"/>
</dbReference>
<feature type="region of interest" description="Disordered" evidence="3">
    <location>
        <begin position="323"/>
        <end position="344"/>
    </location>
</feature>
<evidence type="ECO:0000256" key="2">
    <source>
        <dbReference type="ARBA" id="ARBA00022737"/>
    </source>
</evidence>
<organism evidence="5 6">
    <name type="scientific">Synaphobranchus kaupii</name>
    <name type="common">Kaup's arrowtooth eel</name>
    <dbReference type="NCBI Taxonomy" id="118154"/>
    <lineage>
        <taxon>Eukaryota</taxon>
        <taxon>Metazoa</taxon>
        <taxon>Chordata</taxon>
        <taxon>Craniata</taxon>
        <taxon>Vertebrata</taxon>
        <taxon>Euteleostomi</taxon>
        <taxon>Actinopterygii</taxon>
        <taxon>Neopterygii</taxon>
        <taxon>Teleostei</taxon>
        <taxon>Anguilliformes</taxon>
        <taxon>Synaphobranchidae</taxon>
        <taxon>Synaphobranchus</taxon>
    </lineage>
</organism>